<proteinExistence type="predicted"/>
<dbReference type="GO" id="GO:0005886">
    <property type="term" value="C:plasma membrane"/>
    <property type="evidence" value="ECO:0007669"/>
    <property type="project" value="UniProtKB-SubCell"/>
</dbReference>
<feature type="transmembrane region" description="Helical" evidence="8">
    <location>
        <begin position="477"/>
        <end position="497"/>
    </location>
</feature>
<feature type="transmembrane region" description="Helical" evidence="8">
    <location>
        <begin position="346"/>
        <end position="364"/>
    </location>
</feature>
<feature type="transmembrane region" description="Helical" evidence="8">
    <location>
        <begin position="228"/>
        <end position="258"/>
    </location>
</feature>
<feature type="transmembrane region" description="Helical" evidence="8">
    <location>
        <begin position="421"/>
        <end position="439"/>
    </location>
</feature>
<keyword evidence="2" id="KW-1003">Cell membrane</keyword>
<dbReference type="Pfam" id="PF11412">
    <property type="entry name" value="DsbD_N"/>
    <property type="match status" value="1"/>
</dbReference>
<evidence type="ECO:0000256" key="4">
    <source>
        <dbReference type="ARBA" id="ARBA00022748"/>
    </source>
</evidence>
<dbReference type="Pfam" id="PF02683">
    <property type="entry name" value="DsbD_TM"/>
    <property type="match status" value="1"/>
</dbReference>
<dbReference type="AlphaFoldDB" id="A0A975X8H2"/>
<dbReference type="Gene3D" id="2.60.40.1250">
    <property type="entry name" value="Thiol:disulfide interchange protein DsbD, N-terminal domain"/>
    <property type="match status" value="1"/>
</dbReference>
<feature type="domain" description="Thioredoxin" evidence="9">
    <location>
        <begin position="504"/>
        <end position="641"/>
    </location>
</feature>
<evidence type="ECO:0000256" key="3">
    <source>
        <dbReference type="ARBA" id="ARBA00022692"/>
    </source>
</evidence>
<organism evidence="10 11">
    <name type="scientific">Cupriavidus taiwanensis</name>
    <dbReference type="NCBI Taxonomy" id="164546"/>
    <lineage>
        <taxon>Bacteria</taxon>
        <taxon>Pseudomonadati</taxon>
        <taxon>Pseudomonadota</taxon>
        <taxon>Betaproteobacteria</taxon>
        <taxon>Burkholderiales</taxon>
        <taxon>Burkholderiaceae</taxon>
        <taxon>Cupriavidus</taxon>
    </lineage>
</organism>
<evidence type="ECO:0000256" key="8">
    <source>
        <dbReference type="SAM" id="Phobius"/>
    </source>
</evidence>
<dbReference type="InterPro" id="IPR036929">
    <property type="entry name" value="DsbDN_sf"/>
</dbReference>
<keyword evidence="4" id="KW-0201">Cytochrome c-type biogenesis</keyword>
<evidence type="ECO:0000256" key="5">
    <source>
        <dbReference type="ARBA" id="ARBA00022989"/>
    </source>
</evidence>
<evidence type="ECO:0000256" key="2">
    <source>
        <dbReference type="ARBA" id="ARBA00022475"/>
    </source>
</evidence>
<feature type="transmembrane region" description="Helical" evidence="8">
    <location>
        <begin position="270"/>
        <end position="294"/>
    </location>
</feature>
<dbReference type="SUPFAM" id="SSF52833">
    <property type="entry name" value="Thioredoxin-like"/>
    <property type="match status" value="1"/>
</dbReference>
<dbReference type="InterPro" id="IPR028250">
    <property type="entry name" value="DsbDN"/>
</dbReference>
<dbReference type="InterPro" id="IPR013766">
    <property type="entry name" value="Thioredoxin_domain"/>
</dbReference>
<dbReference type="InterPro" id="IPR035671">
    <property type="entry name" value="DsbD_gamma"/>
</dbReference>
<dbReference type="PROSITE" id="PS00194">
    <property type="entry name" value="THIOREDOXIN_1"/>
    <property type="match status" value="1"/>
</dbReference>
<keyword evidence="10" id="KW-0560">Oxidoreductase</keyword>
<dbReference type="PROSITE" id="PS51352">
    <property type="entry name" value="THIOREDOXIN_2"/>
    <property type="match status" value="1"/>
</dbReference>
<evidence type="ECO:0000256" key="7">
    <source>
        <dbReference type="ARBA" id="ARBA00023284"/>
    </source>
</evidence>
<dbReference type="GO" id="GO:0017004">
    <property type="term" value="P:cytochrome complex assembly"/>
    <property type="evidence" value="ECO:0007669"/>
    <property type="project" value="UniProtKB-KW"/>
</dbReference>
<dbReference type="InterPro" id="IPR017937">
    <property type="entry name" value="Thioredoxin_CS"/>
</dbReference>
<evidence type="ECO:0000313" key="11">
    <source>
        <dbReference type="Proteomes" id="UP000257016"/>
    </source>
</evidence>
<keyword evidence="5 8" id="KW-1133">Transmembrane helix</keyword>
<dbReference type="GO" id="GO:0047134">
    <property type="term" value="F:protein-disulfide reductase [NAD(P)H] activity"/>
    <property type="evidence" value="ECO:0007669"/>
    <property type="project" value="UniProtKB-EC"/>
</dbReference>
<dbReference type="SUPFAM" id="SSF74863">
    <property type="entry name" value="Thiol:disulfide interchange protein DsbD, N-terminal domain (DsbD-alpha)"/>
    <property type="match status" value="1"/>
</dbReference>
<accession>A0A975X8H2</accession>
<keyword evidence="7" id="KW-0676">Redox-active center</keyword>
<dbReference type="Gene3D" id="3.40.30.10">
    <property type="entry name" value="Glutaredoxin"/>
    <property type="match status" value="1"/>
</dbReference>
<comment type="caution">
    <text evidence="10">The sequence shown here is derived from an EMBL/GenBank/DDBJ whole genome shotgun (WGS) entry which is preliminary data.</text>
</comment>
<feature type="transmembrane region" description="Helical" evidence="8">
    <location>
        <begin position="384"/>
        <end position="409"/>
    </location>
</feature>
<dbReference type="NCBIfam" id="NF001419">
    <property type="entry name" value="PRK00293.1"/>
    <property type="match status" value="1"/>
</dbReference>
<dbReference type="EC" id="1.8.1.8" evidence="10"/>
<dbReference type="InterPro" id="IPR003834">
    <property type="entry name" value="Cyt_c_assmbl_TM_dom"/>
</dbReference>
<dbReference type="GO" id="GO:0045454">
    <property type="term" value="P:cell redox homeostasis"/>
    <property type="evidence" value="ECO:0007669"/>
    <property type="project" value="TreeGrafter"/>
</dbReference>
<reference evidence="10 11" key="1">
    <citation type="submission" date="2018-01" db="EMBL/GenBank/DDBJ databases">
        <authorList>
            <person name="Clerissi C."/>
        </authorList>
    </citation>
    <scope>NUCLEOTIDE SEQUENCE [LARGE SCALE GENOMIC DNA]</scope>
    <source>
        <strain evidence="10">Cupriavidus taiwanensis LMG 19430</strain>
    </source>
</reference>
<gene>
    <name evidence="10" type="primary">dsbD</name>
    <name evidence="10" type="ORF">CBM2586_A50469</name>
</gene>
<dbReference type="Proteomes" id="UP000257016">
    <property type="component" value="Unassembled WGS sequence"/>
</dbReference>
<sequence>MQIGMAVARTGETGRVWRLAPGQFLLGLLLLTWLCIAGAAGIARVVGEEDLLPPERAFRFAARQLDEHAIEVRFDIADGYHLYRERFAFAARPAGVKLGTPVLPPGQVKYDEAFGKEMEIYHGGVKIRVPVEVTPADGEWTLVVTSQGCADKGICYPPMESVYKVGGSPLGGLFDKGEGGTPMASLVPPTAATSPGVGEDQGGHAVPAIVPHGDDGDRIIRMLASRQLGAIALLFLGFGLLLTVTSSVLPMVPILWSIVVGEHVTRSRALIISLEYVLGLAVAYAGVGMATGWLGERVLTGLQTPWAFGAFATLLVALALSMFGLRALLRQPRSTTSAIRQLDRRAAAALGAMSALAVARIMPAPLSSTLAYLARTGDAMTGGAALFALAIGMGVPLVVAGVAAGNLPPRAGHWLEVTKRCLGFLLLGEAIWVITPLLLPWAVMAAWAALLLIAAVFLGAFDSLGPKPHGVARLGKGLGLIAALAGTILLVGLASGGRDLLQPLSHLRTRRSASATAANHAVVHFARVRSVAELDARLAQAAAARKPVLLDFYADWCVSCKEMETTFNDPRVQTQLAGVVILRADVTQNNADDKALLKRFGLFGPPGIIFLFGADGRESPVRVIGYQSASRFLDSLARAFGKEGRP</sequence>
<dbReference type="PANTHER" id="PTHR32234">
    <property type="entry name" value="THIOL:DISULFIDE INTERCHANGE PROTEIN DSBD"/>
    <property type="match status" value="1"/>
</dbReference>
<keyword evidence="6 8" id="KW-0472">Membrane</keyword>
<evidence type="ECO:0000313" key="10">
    <source>
        <dbReference type="EMBL" id="SOY62224.1"/>
    </source>
</evidence>
<dbReference type="InterPro" id="IPR036249">
    <property type="entry name" value="Thioredoxin-like_sf"/>
</dbReference>
<dbReference type="EMBL" id="OFSN01000010">
    <property type="protein sequence ID" value="SOY62224.1"/>
    <property type="molecule type" value="Genomic_DNA"/>
</dbReference>
<comment type="subcellular location">
    <subcellularLocation>
        <location evidence="1">Cell membrane</location>
        <topology evidence="1">Multi-pass membrane protein</topology>
    </subcellularLocation>
</comment>
<dbReference type="Pfam" id="PF13899">
    <property type="entry name" value="Thioredoxin_7"/>
    <property type="match status" value="1"/>
</dbReference>
<keyword evidence="3 8" id="KW-0812">Transmembrane</keyword>
<dbReference type="CDD" id="cd02953">
    <property type="entry name" value="DsbDgamma"/>
    <property type="match status" value="1"/>
</dbReference>
<evidence type="ECO:0000256" key="6">
    <source>
        <dbReference type="ARBA" id="ARBA00023136"/>
    </source>
</evidence>
<evidence type="ECO:0000259" key="9">
    <source>
        <dbReference type="PROSITE" id="PS51352"/>
    </source>
</evidence>
<protein>
    <submittedName>
        <fullName evidence="10">Thiol:disulfide interchange protein DsbD</fullName>
        <ecNumber evidence="10">1.8.1.8</ecNumber>
    </submittedName>
</protein>
<dbReference type="PANTHER" id="PTHR32234:SF0">
    <property type="entry name" value="THIOL:DISULFIDE INTERCHANGE PROTEIN DSBD"/>
    <property type="match status" value="1"/>
</dbReference>
<feature type="transmembrane region" description="Helical" evidence="8">
    <location>
        <begin position="306"/>
        <end position="325"/>
    </location>
</feature>
<feature type="transmembrane region" description="Helical" evidence="8">
    <location>
        <begin position="445"/>
        <end position="465"/>
    </location>
</feature>
<evidence type="ECO:0000256" key="1">
    <source>
        <dbReference type="ARBA" id="ARBA00004651"/>
    </source>
</evidence>
<name>A0A975X8H2_9BURK</name>